<dbReference type="SFLD" id="SFLDG01129">
    <property type="entry name" value="C1.5:_HAD__Beta-PGM__Phosphata"/>
    <property type="match status" value="1"/>
</dbReference>
<reference evidence="1 2" key="1">
    <citation type="journal article" date="2016" name="Nat. Commun.">
        <title>Thousands of microbial genomes shed light on interconnected biogeochemical processes in an aquifer system.</title>
        <authorList>
            <person name="Anantharaman K."/>
            <person name="Brown C.T."/>
            <person name="Hug L.A."/>
            <person name="Sharon I."/>
            <person name="Castelle C.J."/>
            <person name="Probst A.J."/>
            <person name="Thomas B.C."/>
            <person name="Singh A."/>
            <person name="Wilkins M.J."/>
            <person name="Karaoz U."/>
            <person name="Brodie E.L."/>
            <person name="Williams K.H."/>
            <person name="Hubbard S.S."/>
            <person name="Banfield J.F."/>
        </authorList>
    </citation>
    <scope>NUCLEOTIDE SEQUENCE [LARGE SCALE GENOMIC DNA]</scope>
</reference>
<dbReference type="SUPFAM" id="SSF56784">
    <property type="entry name" value="HAD-like"/>
    <property type="match status" value="1"/>
</dbReference>
<protein>
    <recommendedName>
        <fullName evidence="3">HAD family hydrolase</fullName>
    </recommendedName>
</protein>
<organism evidence="1 2">
    <name type="scientific">Candidatus Taylorbacteria bacterium RIFCSPLOWO2_01_FULL_48_100</name>
    <dbReference type="NCBI Taxonomy" id="1802322"/>
    <lineage>
        <taxon>Bacteria</taxon>
        <taxon>Candidatus Tayloriibacteriota</taxon>
    </lineage>
</organism>
<evidence type="ECO:0008006" key="3">
    <source>
        <dbReference type="Google" id="ProtNLM"/>
    </source>
</evidence>
<dbReference type="InterPro" id="IPR023198">
    <property type="entry name" value="PGP-like_dom2"/>
</dbReference>
<sequence length="220" mass="24209">MNLKKIKGWIFDNDGLLQDTEPDYEWSFCDMARTFGRPEPSRELLMKVKGLDLKEVARLMIEGVGLPLPGYAEFKTELDKRLFQRAPYAEMMPGATELIKHLHEPALLAVATSSTKEILVLKTKNHTNIYSMFNSVVSGDDPEVKKGKPAPDLLLVSSKRIGVPPSECAYVGDNPVDVQAAIAAGILPVAVPSAGRNLSEFSDALHIFSNLGMLLQELKT</sequence>
<comment type="caution">
    <text evidence="1">The sequence shown here is derived from an EMBL/GenBank/DDBJ whole genome shotgun (WGS) entry which is preliminary data.</text>
</comment>
<gene>
    <name evidence="1" type="ORF">A2938_02390</name>
</gene>
<name>A0A1G2ND01_9BACT</name>
<dbReference type="PANTHER" id="PTHR18901:SF38">
    <property type="entry name" value="PSEUDOURIDINE-5'-PHOSPHATASE"/>
    <property type="match status" value="1"/>
</dbReference>
<dbReference type="Proteomes" id="UP000177797">
    <property type="component" value="Unassembled WGS sequence"/>
</dbReference>
<dbReference type="Pfam" id="PF13419">
    <property type="entry name" value="HAD_2"/>
    <property type="match status" value="1"/>
</dbReference>
<dbReference type="NCBIfam" id="TIGR01509">
    <property type="entry name" value="HAD-SF-IA-v3"/>
    <property type="match status" value="1"/>
</dbReference>
<dbReference type="InterPro" id="IPR006439">
    <property type="entry name" value="HAD-SF_hydro_IA"/>
</dbReference>
<dbReference type="InterPro" id="IPR041492">
    <property type="entry name" value="HAD_2"/>
</dbReference>
<dbReference type="InterPro" id="IPR036412">
    <property type="entry name" value="HAD-like_sf"/>
</dbReference>
<dbReference type="Gene3D" id="3.40.50.1000">
    <property type="entry name" value="HAD superfamily/HAD-like"/>
    <property type="match status" value="1"/>
</dbReference>
<evidence type="ECO:0000313" key="1">
    <source>
        <dbReference type="EMBL" id="OHA33995.1"/>
    </source>
</evidence>
<proteinExistence type="predicted"/>
<dbReference type="PANTHER" id="PTHR18901">
    <property type="entry name" value="2-DEOXYGLUCOSE-6-PHOSPHATE PHOSPHATASE 2"/>
    <property type="match status" value="1"/>
</dbReference>
<dbReference type="GO" id="GO:0016791">
    <property type="term" value="F:phosphatase activity"/>
    <property type="evidence" value="ECO:0007669"/>
    <property type="project" value="TreeGrafter"/>
</dbReference>
<dbReference type="SFLD" id="SFLDS00003">
    <property type="entry name" value="Haloacid_Dehalogenase"/>
    <property type="match status" value="1"/>
</dbReference>
<evidence type="ECO:0000313" key="2">
    <source>
        <dbReference type="Proteomes" id="UP000177797"/>
    </source>
</evidence>
<dbReference type="EMBL" id="MHSA01000020">
    <property type="protein sequence ID" value="OHA33995.1"/>
    <property type="molecule type" value="Genomic_DNA"/>
</dbReference>
<dbReference type="Gene3D" id="1.10.150.240">
    <property type="entry name" value="Putative phosphatase, domain 2"/>
    <property type="match status" value="1"/>
</dbReference>
<dbReference type="AlphaFoldDB" id="A0A1G2ND01"/>
<dbReference type="InterPro" id="IPR023214">
    <property type="entry name" value="HAD_sf"/>
</dbReference>
<accession>A0A1G2ND01</accession>